<dbReference type="EMBL" id="CP029347">
    <property type="protein sequence ID" value="AWL11299.1"/>
    <property type="molecule type" value="Genomic_DNA"/>
</dbReference>
<dbReference type="GO" id="GO:0006935">
    <property type="term" value="P:chemotaxis"/>
    <property type="evidence" value="ECO:0007669"/>
    <property type="project" value="InterPro"/>
</dbReference>
<evidence type="ECO:0000256" key="1">
    <source>
        <dbReference type="SAM" id="MobiDB-lite"/>
    </source>
</evidence>
<name>A0A2S2E135_9ALTE</name>
<reference evidence="3 4" key="1">
    <citation type="submission" date="2018-05" db="EMBL/GenBank/DDBJ databases">
        <title>Salinimonas sp. HMF8227 Genome sequencing and assembly.</title>
        <authorList>
            <person name="Kang H."/>
            <person name="Kang J."/>
            <person name="Cha I."/>
            <person name="Kim H."/>
            <person name="Joh K."/>
        </authorList>
    </citation>
    <scope>NUCLEOTIDE SEQUENCE [LARGE SCALE GENOMIC DNA]</scope>
    <source>
        <strain evidence="3 4">HMF8227</strain>
    </source>
</reference>
<accession>A0A2S2E135</accession>
<dbReference type="InterPro" id="IPR014506">
    <property type="entry name" value="UCP020479_CheW"/>
</dbReference>
<dbReference type="AlphaFoldDB" id="A0A2S2E135"/>
<feature type="compositionally biased region" description="Polar residues" evidence="1">
    <location>
        <begin position="63"/>
        <end position="72"/>
    </location>
</feature>
<sequence>MSSGHFANENIMQAYLSDLLTEPEVDPVQQQSVERLLKSAEQHLKPAQSETKVVTDAADKEPQTQSKPQTQAGEGGGASVAERAGFEQGEFQALYFTVAGLLLAVPLTELGGIHQLEKTSPLFGKPDWFDGVMIHKQQKLNVVDTARWVMPQKYDETLAESLNYQYLIMLGESQWGLACESLVNNVTLQHEDIKWSDGQGKRPWLAGLVKEKMCALIHVSELIKMLDRGMGMNDDNSGAGL</sequence>
<dbReference type="Proteomes" id="UP000245728">
    <property type="component" value="Chromosome"/>
</dbReference>
<dbReference type="Pfam" id="PF01584">
    <property type="entry name" value="CheW"/>
    <property type="match status" value="1"/>
</dbReference>
<protein>
    <recommendedName>
        <fullName evidence="2">CheW-like domain-containing protein</fullName>
    </recommendedName>
</protein>
<evidence type="ECO:0000259" key="2">
    <source>
        <dbReference type="PROSITE" id="PS50851"/>
    </source>
</evidence>
<feature type="domain" description="CheW-like" evidence="2">
    <location>
        <begin position="90"/>
        <end position="228"/>
    </location>
</feature>
<dbReference type="GO" id="GO:0007165">
    <property type="term" value="P:signal transduction"/>
    <property type="evidence" value="ECO:0007669"/>
    <property type="project" value="InterPro"/>
</dbReference>
<evidence type="ECO:0000313" key="4">
    <source>
        <dbReference type="Proteomes" id="UP000245728"/>
    </source>
</evidence>
<keyword evidence="4" id="KW-1185">Reference proteome</keyword>
<dbReference type="SMART" id="SM00260">
    <property type="entry name" value="CheW"/>
    <property type="match status" value="1"/>
</dbReference>
<dbReference type="InterPro" id="IPR036061">
    <property type="entry name" value="CheW-like_dom_sf"/>
</dbReference>
<dbReference type="PROSITE" id="PS50851">
    <property type="entry name" value="CHEW"/>
    <property type="match status" value="1"/>
</dbReference>
<proteinExistence type="predicted"/>
<organism evidence="3 4">
    <name type="scientific">Saliniradius amylolyticus</name>
    <dbReference type="NCBI Taxonomy" id="2183582"/>
    <lineage>
        <taxon>Bacteria</taxon>
        <taxon>Pseudomonadati</taxon>
        <taxon>Pseudomonadota</taxon>
        <taxon>Gammaproteobacteria</taxon>
        <taxon>Alteromonadales</taxon>
        <taxon>Alteromonadaceae</taxon>
        <taxon>Saliniradius</taxon>
    </lineage>
</organism>
<feature type="region of interest" description="Disordered" evidence="1">
    <location>
        <begin position="37"/>
        <end position="79"/>
    </location>
</feature>
<dbReference type="InterPro" id="IPR002545">
    <property type="entry name" value="CheW-lke_dom"/>
</dbReference>
<gene>
    <name evidence="3" type="ORF">HMF8227_00803</name>
</gene>
<dbReference type="SUPFAM" id="SSF50341">
    <property type="entry name" value="CheW-like"/>
    <property type="match status" value="1"/>
</dbReference>
<evidence type="ECO:0000313" key="3">
    <source>
        <dbReference type="EMBL" id="AWL11299.1"/>
    </source>
</evidence>
<dbReference type="PIRSF" id="PIRSF020479">
    <property type="entry name" value="UCP020479_CheW"/>
    <property type="match status" value="1"/>
</dbReference>
<dbReference type="KEGG" id="salh:HMF8227_00803"/>